<dbReference type="InterPro" id="IPR010105">
    <property type="entry name" value="TonB_sidphr_rcpt"/>
</dbReference>
<keyword evidence="5" id="KW-0410">Iron transport</keyword>
<dbReference type="SMART" id="SM00965">
    <property type="entry name" value="STN"/>
    <property type="match status" value="1"/>
</dbReference>
<feature type="chain" id="PRO_5011007569" evidence="16">
    <location>
        <begin position="39"/>
        <end position="807"/>
    </location>
</feature>
<keyword evidence="10 15" id="KW-0798">TonB box</keyword>
<evidence type="ECO:0000256" key="12">
    <source>
        <dbReference type="ARBA" id="ARBA00023170"/>
    </source>
</evidence>
<evidence type="ECO:0000256" key="4">
    <source>
        <dbReference type="ARBA" id="ARBA00022452"/>
    </source>
</evidence>
<evidence type="ECO:0000256" key="13">
    <source>
        <dbReference type="ARBA" id="ARBA00023237"/>
    </source>
</evidence>
<dbReference type="GO" id="GO:0038023">
    <property type="term" value="F:signaling receptor activity"/>
    <property type="evidence" value="ECO:0007669"/>
    <property type="project" value="InterPro"/>
</dbReference>
<dbReference type="Pfam" id="PF07715">
    <property type="entry name" value="Plug"/>
    <property type="match status" value="1"/>
</dbReference>
<evidence type="ECO:0000256" key="3">
    <source>
        <dbReference type="ARBA" id="ARBA00022448"/>
    </source>
</evidence>
<dbReference type="RefSeq" id="WP_085124033.1">
    <property type="nucleotide sequence ID" value="NZ_FWZX01000015.1"/>
</dbReference>
<dbReference type="PANTHER" id="PTHR32552:SF68">
    <property type="entry name" value="FERRICHROME OUTER MEMBRANE TRANSPORTER_PHAGE RECEPTOR"/>
    <property type="match status" value="1"/>
</dbReference>
<evidence type="ECO:0000313" key="19">
    <source>
        <dbReference type="Proteomes" id="UP000192917"/>
    </source>
</evidence>
<keyword evidence="9" id="KW-0406">Ion transport</keyword>
<dbReference type="InterPro" id="IPR012910">
    <property type="entry name" value="Plug_dom"/>
</dbReference>
<dbReference type="InterPro" id="IPR011662">
    <property type="entry name" value="Secretin/TonB_short_N"/>
</dbReference>
<dbReference type="PROSITE" id="PS52016">
    <property type="entry name" value="TONB_DEPENDENT_REC_3"/>
    <property type="match status" value="1"/>
</dbReference>
<dbReference type="Pfam" id="PF07660">
    <property type="entry name" value="STN"/>
    <property type="match status" value="1"/>
</dbReference>
<evidence type="ECO:0000313" key="18">
    <source>
        <dbReference type="EMBL" id="SMF43551.1"/>
    </source>
</evidence>
<evidence type="ECO:0000259" key="17">
    <source>
        <dbReference type="SMART" id="SM00965"/>
    </source>
</evidence>
<feature type="domain" description="Secretin/TonB short N-terminal" evidence="17">
    <location>
        <begin position="79"/>
        <end position="130"/>
    </location>
</feature>
<keyword evidence="6 14" id="KW-0812">Transmembrane</keyword>
<name>A0A1Y6CAW9_9PROT</name>
<evidence type="ECO:0000256" key="9">
    <source>
        <dbReference type="ARBA" id="ARBA00023065"/>
    </source>
</evidence>
<keyword evidence="8" id="KW-0408">Iron</keyword>
<dbReference type="NCBIfam" id="TIGR01783">
    <property type="entry name" value="TonB-siderophor"/>
    <property type="match status" value="1"/>
</dbReference>
<keyword evidence="4 14" id="KW-1134">Transmembrane beta strand</keyword>
<gene>
    <name evidence="18" type="ORF">SAMN05428998_11571</name>
</gene>
<dbReference type="InterPro" id="IPR000531">
    <property type="entry name" value="Beta-barrel_TonB"/>
</dbReference>
<dbReference type="CDD" id="cd01347">
    <property type="entry name" value="ligand_gated_channel"/>
    <property type="match status" value="1"/>
</dbReference>
<evidence type="ECO:0000256" key="5">
    <source>
        <dbReference type="ARBA" id="ARBA00022496"/>
    </source>
</evidence>
<dbReference type="STRING" id="560819.SAMN05428998_11571"/>
<dbReference type="InterPro" id="IPR039426">
    <property type="entry name" value="TonB-dep_rcpt-like"/>
</dbReference>
<evidence type="ECO:0000256" key="10">
    <source>
        <dbReference type="ARBA" id="ARBA00023077"/>
    </source>
</evidence>
<dbReference type="GO" id="GO:0015891">
    <property type="term" value="P:siderophore transport"/>
    <property type="evidence" value="ECO:0007669"/>
    <property type="project" value="InterPro"/>
</dbReference>
<evidence type="ECO:0000256" key="14">
    <source>
        <dbReference type="PROSITE-ProRule" id="PRU01360"/>
    </source>
</evidence>
<dbReference type="GO" id="GO:0009279">
    <property type="term" value="C:cell outer membrane"/>
    <property type="evidence" value="ECO:0007669"/>
    <property type="project" value="UniProtKB-SubCell"/>
</dbReference>
<dbReference type="Gene3D" id="2.170.130.10">
    <property type="entry name" value="TonB-dependent receptor, plug domain"/>
    <property type="match status" value="1"/>
</dbReference>
<comment type="similarity">
    <text evidence="2 14 15">Belongs to the TonB-dependent receptor family.</text>
</comment>
<dbReference type="PANTHER" id="PTHR32552">
    <property type="entry name" value="FERRICHROME IRON RECEPTOR-RELATED"/>
    <property type="match status" value="1"/>
</dbReference>
<dbReference type="InterPro" id="IPR036942">
    <property type="entry name" value="Beta-barrel_TonB_sf"/>
</dbReference>
<proteinExistence type="inferred from homology"/>
<evidence type="ECO:0000256" key="1">
    <source>
        <dbReference type="ARBA" id="ARBA00004571"/>
    </source>
</evidence>
<sequence>MTRARPARHEGIRKAQRRGALLLGSALLGLLAGTPAMAAQPVPGGQAPTLAQSGETYGFSIAAQPLASALRAFSEQSGIQVAYGTEDLAGLSGPAVSGRLDAAEALRRLLAGSGVTWRFTDPHTVVLARAASDAAVTLGPVVVEGSGETADGPVAGYVARRSATGTKTDTPLIETPQSVSVVGSEQIRRQQSQTIGEALRFTPGILASQGFNRTDDGLYMRGFQINDSSLYVNGLRSLSNIYDGTTDPYQLERIEVLHGPASVLYGQSSPGGVVNMVTKLPTIDPLHEIEAQLGNDDRKQVATDHGGALDEAGQFSYRLTALVRDSGTMVDYIDDDKAFVAPAFTWRPDEDTALTLLATYSQSSTDYYYGFPAEGTVVDNPNGRIARNRFLGEPDFNKWERSSYSAGYRFEHRFDERFELRQNLRYAEFENNYNDIYFGSWLADERSVTRGAYSRNDQSSLFALDTQLQAELTTGPLEHTALLGIDYNRTTFQRVQYNGTVAPLDLYDPVYGASVTLASAPGTDSYQQGDQVGLYAQDQIALGSWRLLLGGRQDWANDRTDNHVTGSSAETDQSAFTGRVGLVYLFDFGLAPYVSYAESFEPQSGTDAGGGAFDPTTGQQVEAGLKFQPKGADSSVTLSFYHLTRQNVLTSDPDNAGFSVQTGEIRSRGVELEAKLALAEGLNLLAGYAYTDAEVTESNSGDLGTRPENTPEHMASLWADYAFQDGPLQGLRLGGGVRYVGDTVDLSATTTVPAYTVADAMVSYETGPWRLGINATNLFDKEYIAACTYGCFYGEGRTVIGSVALRW</sequence>
<keyword evidence="19" id="KW-1185">Reference proteome</keyword>
<dbReference type="Proteomes" id="UP000192917">
    <property type="component" value="Unassembled WGS sequence"/>
</dbReference>
<dbReference type="FunFam" id="2.40.170.20:FF:000005">
    <property type="entry name" value="TonB-dependent siderophore receptor"/>
    <property type="match status" value="1"/>
</dbReference>
<keyword evidence="12" id="KW-0675">Receptor</keyword>
<dbReference type="SUPFAM" id="SSF56935">
    <property type="entry name" value="Porins"/>
    <property type="match status" value="1"/>
</dbReference>
<evidence type="ECO:0000256" key="6">
    <source>
        <dbReference type="ARBA" id="ARBA00022692"/>
    </source>
</evidence>
<evidence type="ECO:0000256" key="8">
    <source>
        <dbReference type="ARBA" id="ARBA00023004"/>
    </source>
</evidence>
<keyword evidence="7 16" id="KW-0732">Signal</keyword>
<keyword evidence="11 14" id="KW-0472">Membrane</keyword>
<evidence type="ECO:0000256" key="11">
    <source>
        <dbReference type="ARBA" id="ARBA00023136"/>
    </source>
</evidence>
<dbReference type="Gene3D" id="2.40.170.20">
    <property type="entry name" value="TonB-dependent receptor, beta-barrel domain"/>
    <property type="match status" value="1"/>
</dbReference>
<keyword evidence="13 14" id="KW-0998">Cell outer membrane</keyword>
<reference evidence="18 19" key="1">
    <citation type="submission" date="2017-04" db="EMBL/GenBank/DDBJ databases">
        <authorList>
            <person name="Afonso C.L."/>
            <person name="Miller P.J."/>
            <person name="Scott M.A."/>
            <person name="Spackman E."/>
            <person name="Goraichik I."/>
            <person name="Dimitrov K.M."/>
            <person name="Suarez D.L."/>
            <person name="Swayne D.E."/>
        </authorList>
    </citation>
    <scope>NUCLEOTIDE SEQUENCE [LARGE SCALE GENOMIC DNA]</scope>
    <source>
        <strain evidence="18 19">USBA 355</strain>
    </source>
</reference>
<dbReference type="GO" id="GO:0015344">
    <property type="term" value="F:siderophore uptake transmembrane transporter activity"/>
    <property type="evidence" value="ECO:0007669"/>
    <property type="project" value="TreeGrafter"/>
</dbReference>
<dbReference type="EMBL" id="FWZX01000015">
    <property type="protein sequence ID" value="SMF43551.1"/>
    <property type="molecule type" value="Genomic_DNA"/>
</dbReference>
<organism evidence="18 19">
    <name type="scientific">Tistlia consotensis USBA 355</name>
    <dbReference type="NCBI Taxonomy" id="560819"/>
    <lineage>
        <taxon>Bacteria</taxon>
        <taxon>Pseudomonadati</taxon>
        <taxon>Pseudomonadota</taxon>
        <taxon>Alphaproteobacteria</taxon>
        <taxon>Rhodospirillales</taxon>
        <taxon>Rhodovibrionaceae</taxon>
        <taxon>Tistlia</taxon>
    </lineage>
</organism>
<dbReference type="FunFam" id="2.170.130.10:FF:000001">
    <property type="entry name" value="Catecholate siderophore TonB-dependent receptor"/>
    <property type="match status" value="1"/>
</dbReference>
<evidence type="ECO:0000256" key="15">
    <source>
        <dbReference type="RuleBase" id="RU003357"/>
    </source>
</evidence>
<comment type="subcellular location">
    <subcellularLocation>
        <location evidence="1 14">Cell outer membrane</location>
        <topology evidence="1 14">Multi-pass membrane protein</topology>
    </subcellularLocation>
</comment>
<accession>A0A1Y6CAW9</accession>
<keyword evidence="3 14" id="KW-0813">Transport</keyword>
<evidence type="ECO:0000256" key="2">
    <source>
        <dbReference type="ARBA" id="ARBA00009810"/>
    </source>
</evidence>
<evidence type="ECO:0000256" key="7">
    <source>
        <dbReference type="ARBA" id="ARBA00022729"/>
    </source>
</evidence>
<feature type="signal peptide" evidence="16">
    <location>
        <begin position="1"/>
        <end position="38"/>
    </location>
</feature>
<dbReference type="InterPro" id="IPR037066">
    <property type="entry name" value="Plug_dom_sf"/>
</dbReference>
<protein>
    <submittedName>
        <fullName evidence="18">Iron complex outermembrane recepter protein</fullName>
    </submittedName>
</protein>
<dbReference type="Pfam" id="PF00593">
    <property type="entry name" value="TonB_dep_Rec_b-barrel"/>
    <property type="match status" value="1"/>
</dbReference>
<dbReference type="Gene3D" id="3.55.50.30">
    <property type="match status" value="1"/>
</dbReference>
<evidence type="ECO:0000256" key="16">
    <source>
        <dbReference type="SAM" id="SignalP"/>
    </source>
</evidence>
<dbReference type="AlphaFoldDB" id="A0A1Y6CAW9"/>